<dbReference type="PANTHER" id="PTHR43235">
    <property type="entry name" value="GLUTAMINE AMIDOTRANSFERASE PB2B2.05-RELATED"/>
    <property type="match status" value="1"/>
</dbReference>
<dbReference type="Gene3D" id="3.40.50.880">
    <property type="match status" value="1"/>
</dbReference>
<reference evidence="1 2" key="1">
    <citation type="submission" date="2015-12" db="EMBL/GenBank/DDBJ databases">
        <title>Draft genome sequence of Acidibacillus ferrooxidans ITV001, isolated from a chalcopyrite acid mine drainage site in Brazil.</title>
        <authorList>
            <person name="Dall'Agnol H."/>
            <person name="Nancucheo I."/>
            <person name="Johnson B."/>
            <person name="Oliveira R."/>
            <person name="Leite L."/>
            <person name="Pylro V."/>
            <person name="Nunes G.L."/>
            <person name="Tzotzos G."/>
            <person name="Fernandes G.R."/>
            <person name="Dutra J."/>
            <person name="Orellana S.C."/>
            <person name="Oliveira G."/>
        </authorList>
    </citation>
    <scope>NUCLEOTIDE SEQUENCE [LARGE SCALE GENOMIC DNA]</scope>
    <source>
        <strain evidence="2">ITV01</strain>
    </source>
</reference>
<dbReference type="CDD" id="cd01745">
    <property type="entry name" value="GATase1_2"/>
    <property type="match status" value="1"/>
</dbReference>
<dbReference type="SUPFAM" id="SSF52317">
    <property type="entry name" value="Class I glutamine amidotransferase-like"/>
    <property type="match status" value="1"/>
</dbReference>
<comment type="caution">
    <text evidence="1">The sequence shown here is derived from an EMBL/GenBank/DDBJ whole genome shotgun (WGS) entry which is preliminary data.</text>
</comment>
<dbReference type="RefSeq" id="WP_067715333.1">
    <property type="nucleotide sequence ID" value="NZ_LPVJ01000030.1"/>
</dbReference>
<dbReference type="PANTHER" id="PTHR43235:SF1">
    <property type="entry name" value="GLUTAMINE AMIDOTRANSFERASE PB2B2.05-RELATED"/>
    <property type="match status" value="1"/>
</dbReference>
<dbReference type="GO" id="GO:0005829">
    <property type="term" value="C:cytosol"/>
    <property type="evidence" value="ECO:0007669"/>
    <property type="project" value="TreeGrafter"/>
</dbReference>
<name>A0A101XR40_9BACL</name>
<dbReference type="GO" id="GO:0006598">
    <property type="term" value="P:polyamine catabolic process"/>
    <property type="evidence" value="ECO:0007669"/>
    <property type="project" value="TreeGrafter"/>
</dbReference>
<keyword evidence="2" id="KW-1185">Reference proteome</keyword>
<dbReference type="Proteomes" id="UP000053557">
    <property type="component" value="Unassembled WGS sequence"/>
</dbReference>
<dbReference type="AlphaFoldDB" id="A0A101XR40"/>
<proteinExistence type="predicted"/>
<organism evidence="1 2">
    <name type="scientific">Ferroacidibacillus organovorans</name>
    <dbReference type="NCBI Taxonomy" id="1765683"/>
    <lineage>
        <taxon>Bacteria</taxon>
        <taxon>Bacillati</taxon>
        <taxon>Bacillota</taxon>
        <taxon>Bacilli</taxon>
        <taxon>Bacillales</taxon>
        <taxon>Alicyclobacillaceae</taxon>
        <taxon>Ferroacidibacillus</taxon>
    </lineage>
</organism>
<dbReference type="OrthoDB" id="9813383at2"/>
<evidence type="ECO:0000313" key="1">
    <source>
        <dbReference type="EMBL" id="KUO95984.1"/>
    </source>
</evidence>
<dbReference type="InterPro" id="IPR044668">
    <property type="entry name" value="PuuD-like"/>
</dbReference>
<accession>A0A101XR40</accession>
<dbReference type="Pfam" id="PF07722">
    <property type="entry name" value="Peptidase_C26"/>
    <property type="match status" value="1"/>
</dbReference>
<sequence length="254" mass="28036">MKPRIGLSVNYEEKGTGKVGAYLGADYTDGIYAAGGLPFVLPLTDERAWIEELADELDGLLLTGGDDIDPSYFGHEPLLGLGQITPLRDAMEFQLFAAMRARQKPIFGICRGVQVMNAALGGTLYQDLPREFRGTLQHSQKAPRDHMAHAVEIAPGTRLAQIVEVAMLPVNTYHHQAVRDLAPGCVATAHSRDGLIEAIECPTDRFTLGVQWHPENLWRKNSSHFRLFTAFTEAAAAARREAAQKQPVFTREEK</sequence>
<dbReference type="InterPro" id="IPR011697">
    <property type="entry name" value="Peptidase_C26"/>
</dbReference>
<dbReference type="InterPro" id="IPR029062">
    <property type="entry name" value="Class_I_gatase-like"/>
</dbReference>
<dbReference type="PROSITE" id="PS51273">
    <property type="entry name" value="GATASE_TYPE_1"/>
    <property type="match status" value="1"/>
</dbReference>
<dbReference type="GO" id="GO:0033969">
    <property type="term" value="F:gamma-glutamyl-gamma-aminobutyrate hydrolase activity"/>
    <property type="evidence" value="ECO:0007669"/>
    <property type="project" value="TreeGrafter"/>
</dbReference>
<protein>
    <submittedName>
        <fullName evidence="1">Uncharacterized protein</fullName>
    </submittedName>
</protein>
<dbReference type="FunFam" id="3.40.50.880:FF:000030">
    <property type="entry name" value="Gamma-glutamyl-gamma-aminobutyrate hydrolase PuuD"/>
    <property type="match status" value="1"/>
</dbReference>
<evidence type="ECO:0000313" key="2">
    <source>
        <dbReference type="Proteomes" id="UP000053557"/>
    </source>
</evidence>
<gene>
    <name evidence="1" type="ORF">ATW55_02595</name>
</gene>
<dbReference type="EMBL" id="LPVJ01000030">
    <property type="protein sequence ID" value="KUO95984.1"/>
    <property type="molecule type" value="Genomic_DNA"/>
</dbReference>